<evidence type="ECO:0000256" key="1">
    <source>
        <dbReference type="ARBA" id="ARBA00004123"/>
    </source>
</evidence>
<feature type="repeat" description="ARM" evidence="10">
    <location>
        <begin position="476"/>
        <end position="519"/>
    </location>
</feature>
<evidence type="ECO:0000313" key="13">
    <source>
        <dbReference type="Proteomes" id="UP000694383"/>
    </source>
</evidence>
<keyword evidence="8" id="KW-0965">Cell junction</keyword>
<evidence type="ECO:0000256" key="10">
    <source>
        <dbReference type="PROSITE-ProRule" id="PRU00259"/>
    </source>
</evidence>
<evidence type="ECO:0000256" key="3">
    <source>
        <dbReference type="ARBA" id="ARBA00004536"/>
    </source>
</evidence>
<feature type="region of interest" description="Disordered" evidence="11">
    <location>
        <begin position="624"/>
        <end position="673"/>
    </location>
</feature>
<keyword evidence="13" id="KW-1185">Reference proteome</keyword>
<dbReference type="AlphaFoldDB" id="A0A8C7XEA0"/>
<dbReference type="InterPro" id="IPR028435">
    <property type="entry name" value="Plakophilin/d_Catenin"/>
</dbReference>
<evidence type="ECO:0000256" key="4">
    <source>
        <dbReference type="ARBA" id="ARBA00005462"/>
    </source>
</evidence>
<feature type="compositionally biased region" description="Low complexity" evidence="11">
    <location>
        <begin position="132"/>
        <end position="145"/>
    </location>
</feature>
<evidence type="ECO:0000256" key="9">
    <source>
        <dbReference type="ARBA" id="ARBA00023242"/>
    </source>
</evidence>
<feature type="compositionally biased region" description="Basic and acidic residues" evidence="11">
    <location>
        <begin position="320"/>
        <end position="331"/>
    </location>
</feature>
<accession>A0A8C7XEA0</accession>
<feature type="compositionally biased region" description="Basic and acidic residues" evidence="11">
    <location>
        <begin position="659"/>
        <end position="673"/>
    </location>
</feature>
<name>A0A8C7XEA0_9TELE</name>
<dbReference type="PANTHER" id="PTHR10372">
    <property type="entry name" value="PLAKOPHILLIN-RELATED"/>
    <property type="match status" value="1"/>
</dbReference>
<dbReference type="FunFam" id="1.25.10.10:FF:000007">
    <property type="entry name" value="ARVCF, delta catenin family member"/>
    <property type="match status" value="1"/>
</dbReference>
<dbReference type="Pfam" id="PF00514">
    <property type="entry name" value="Arm"/>
    <property type="match status" value="4"/>
</dbReference>
<sequence>MGDYDVRSAASILASVKEQEARFEQLTRALEEERRNVTLQLERSNLPPNPPTSQPLAWQQVVMQEQSPINTTPLAMMQEPQEVVEETVTIEEDPGTPTSHVSVVTSDDGTTRRTETKVTKMVKTVTTRTVRQVPLGPDGLPLPEGTSPLGSYADSIDRRYMKNGSERYITPQATSTLTRGYNNSYNDSYVETPESQYVRHYGLHDGYADLTDNYGSLSRGVNFRPPRYPYMPNSYRPENSYTLPIRKDDYGHMAQPQVPMGSSTVDLNRSQPERFQPEPYGLEDDRRSLGPEEEEPYELEPDYSTASRRTLPGTNRGRTHREPLRDMPRVRYPDDPIEAELIDERHPYIHGMYSAPLAQPERGSMASLDRMAGRRSPSIDSIRKDPRWRDPDLSEVIAMLGHPIDPVKSNAAAYLQHLCYENDKIKKDVRQLKGIPVLVGLLDHPKSEVHRKACGALRNISYGKDNENKVAIKNCDGIPALIRLLRKTNDMEVRELITGTLWNLSSYEPLKMVIINHGLQTMTNEVIIPHSGWEHEPNEDSKPRDAEWTTVFKNTSGCLRNVSSDGAEARRRLRECEGLVDALLHALQSAVGKKDMDNKSVENCVCIMRNLSYHVHKEVPGAERFQDPSAPQAPGSAGPHRKKKDDAGCFGGKKAKGKKNGENDKNYDTLDLPKRTEPSKGFELLYQPEVVRLYLSLLTESQNYNTLEAAAGALQNLSAGQWMWSNYIRATVRKEKGLPVLVELLRSDSDKVVRAVAIALRNLSIDRRNKDLIGSYAMRDLVSNLPSGQQRPAKNLEEDTVVAILNTIHEIVTDSSENARSLIQAQAIEKLVAINRTSQSARETKAASHVLQTVWSYKDLRNALTKDGWNKTHFQPTVAVTPKATKNGKPGYDDTTLPLMEKNQGYFFRVCQPYYVHLIPMTELDSDGYSTIDQRDKDCKYKTSDGSADLTEREPLKNDTNRKHYIRSNRPAVSLVDACDVKPQPVDSWV</sequence>
<dbReference type="Proteomes" id="UP000694383">
    <property type="component" value="Unplaced"/>
</dbReference>
<dbReference type="GO" id="GO:0005634">
    <property type="term" value="C:nucleus"/>
    <property type="evidence" value="ECO:0007669"/>
    <property type="project" value="UniProtKB-SubCell"/>
</dbReference>
<dbReference type="SUPFAM" id="SSF48371">
    <property type="entry name" value="ARM repeat"/>
    <property type="match status" value="1"/>
</dbReference>
<feature type="compositionally biased region" description="Low complexity" evidence="11">
    <location>
        <begin position="628"/>
        <end position="638"/>
    </location>
</feature>
<dbReference type="PANTHER" id="PTHR10372:SF5">
    <property type="entry name" value="SPLICING REGULATOR ARVCF"/>
    <property type="match status" value="1"/>
</dbReference>
<evidence type="ECO:0000256" key="8">
    <source>
        <dbReference type="ARBA" id="ARBA00022949"/>
    </source>
</evidence>
<feature type="region of interest" description="Disordered" evidence="11">
    <location>
        <begin position="132"/>
        <end position="153"/>
    </location>
</feature>
<organism evidence="12 13">
    <name type="scientific">Oryzias sinensis</name>
    <name type="common">Chinese medaka</name>
    <dbReference type="NCBI Taxonomy" id="183150"/>
    <lineage>
        <taxon>Eukaryota</taxon>
        <taxon>Metazoa</taxon>
        <taxon>Chordata</taxon>
        <taxon>Craniata</taxon>
        <taxon>Vertebrata</taxon>
        <taxon>Euteleostomi</taxon>
        <taxon>Actinopterygii</taxon>
        <taxon>Neopterygii</taxon>
        <taxon>Teleostei</taxon>
        <taxon>Neoteleostei</taxon>
        <taxon>Acanthomorphata</taxon>
        <taxon>Ovalentaria</taxon>
        <taxon>Atherinomorphae</taxon>
        <taxon>Beloniformes</taxon>
        <taxon>Adrianichthyidae</taxon>
        <taxon>Oryziinae</taxon>
        <taxon>Oryzias</taxon>
    </lineage>
</organism>
<dbReference type="GO" id="GO:0005886">
    <property type="term" value="C:plasma membrane"/>
    <property type="evidence" value="ECO:0007669"/>
    <property type="project" value="TreeGrafter"/>
</dbReference>
<evidence type="ECO:0000256" key="6">
    <source>
        <dbReference type="ARBA" id="ARBA00022737"/>
    </source>
</evidence>
<dbReference type="GO" id="GO:0098609">
    <property type="term" value="P:cell-cell adhesion"/>
    <property type="evidence" value="ECO:0007669"/>
    <property type="project" value="InterPro"/>
</dbReference>
<evidence type="ECO:0000256" key="2">
    <source>
        <dbReference type="ARBA" id="ARBA00004496"/>
    </source>
</evidence>
<dbReference type="InterPro" id="IPR016024">
    <property type="entry name" value="ARM-type_fold"/>
</dbReference>
<reference evidence="12" key="2">
    <citation type="submission" date="2025-09" db="UniProtKB">
        <authorList>
            <consortium name="Ensembl"/>
        </authorList>
    </citation>
    <scope>IDENTIFICATION</scope>
</reference>
<dbReference type="InterPro" id="IPR000225">
    <property type="entry name" value="Armadillo"/>
</dbReference>
<dbReference type="PROSITE" id="PS50176">
    <property type="entry name" value="ARM_REPEAT"/>
    <property type="match status" value="3"/>
</dbReference>
<feature type="region of interest" description="Disordered" evidence="11">
    <location>
        <begin position="90"/>
        <end position="114"/>
    </location>
</feature>
<comment type="similarity">
    <text evidence="4">Belongs to the beta-catenin family.</text>
</comment>
<comment type="subcellular location">
    <subcellularLocation>
        <location evidence="3">Cell junction</location>
        <location evidence="3">Adherens junction</location>
    </subcellularLocation>
    <subcellularLocation>
        <location evidence="2">Cytoplasm</location>
    </subcellularLocation>
    <subcellularLocation>
        <location evidence="1">Nucleus</location>
    </subcellularLocation>
</comment>
<feature type="compositionally biased region" description="Acidic residues" evidence="11">
    <location>
        <begin position="291"/>
        <end position="301"/>
    </location>
</feature>
<evidence type="ECO:0000256" key="5">
    <source>
        <dbReference type="ARBA" id="ARBA00022490"/>
    </source>
</evidence>
<dbReference type="GO" id="GO:0005912">
    <property type="term" value="C:adherens junction"/>
    <property type="evidence" value="ECO:0007669"/>
    <property type="project" value="UniProtKB-SubCell"/>
</dbReference>
<keyword evidence="7" id="KW-0130">Cell adhesion</keyword>
<dbReference type="Ensembl" id="ENSOSIT00000012074.1">
    <property type="protein sequence ID" value="ENSOSIP00000011376.1"/>
    <property type="gene ID" value="ENSOSIG00000006779.1"/>
</dbReference>
<evidence type="ECO:0000256" key="11">
    <source>
        <dbReference type="SAM" id="MobiDB-lite"/>
    </source>
</evidence>
<reference evidence="12" key="1">
    <citation type="submission" date="2025-08" db="UniProtKB">
        <authorList>
            <consortium name="Ensembl"/>
        </authorList>
    </citation>
    <scope>IDENTIFICATION</scope>
</reference>
<dbReference type="GeneTree" id="ENSGT00940000157027"/>
<evidence type="ECO:0000256" key="7">
    <source>
        <dbReference type="ARBA" id="ARBA00022889"/>
    </source>
</evidence>
<dbReference type="GO" id="GO:0005737">
    <property type="term" value="C:cytoplasm"/>
    <property type="evidence" value="ECO:0007669"/>
    <property type="project" value="UniProtKB-SubCell"/>
</dbReference>
<dbReference type="InterPro" id="IPR011989">
    <property type="entry name" value="ARM-like"/>
</dbReference>
<feature type="repeat" description="ARM" evidence="10">
    <location>
        <begin position="736"/>
        <end position="773"/>
    </location>
</feature>
<feature type="compositionally biased region" description="Polar residues" evidence="11">
    <location>
        <begin position="260"/>
        <end position="270"/>
    </location>
</feature>
<evidence type="ECO:0000313" key="12">
    <source>
        <dbReference type="Ensembl" id="ENSOSIP00000011376.1"/>
    </source>
</evidence>
<feature type="repeat" description="ARM" evidence="10">
    <location>
        <begin position="433"/>
        <end position="470"/>
    </location>
</feature>
<protein>
    <submittedName>
        <fullName evidence="12">ARVCF delta catenin family member b</fullName>
    </submittedName>
</protein>
<feature type="compositionally biased region" description="Polar residues" evidence="11">
    <location>
        <begin position="96"/>
        <end position="108"/>
    </location>
</feature>
<keyword evidence="6" id="KW-0677">Repeat</keyword>
<keyword evidence="9" id="KW-0539">Nucleus</keyword>
<dbReference type="Gene3D" id="1.25.10.10">
    <property type="entry name" value="Leucine-rich Repeat Variant"/>
    <property type="match status" value="1"/>
</dbReference>
<keyword evidence="5" id="KW-0963">Cytoplasm</keyword>
<dbReference type="SMART" id="SM00185">
    <property type="entry name" value="ARM"/>
    <property type="match status" value="6"/>
</dbReference>
<feature type="region of interest" description="Disordered" evidence="11">
    <location>
        <begin position="251"/>
        <end position="331"/>
    </location>
</feature>
<proteinExistence type="inferred from homology"/>